<protein>
    <submittedName>
        <fullName evidence="4">Proliferation-associated 2G4, b</fullName>
    </submittedName>
</protein>
<dbReference type="Pfam" id="PF00557">
    <property type="entry name" value="Peptidase_M24"/>
    <property type="match status" value="1"/>
</dbReference>
<dbReference type="NCBIfam" id="TIGR00495">
    <property type="entry name" value="crvDNA_42K"/>
    <property type="match status" value="1"/>
</dbReference>
<feature type="compositionally biased region" description="Basic and acidic residues" evidence="2">
    <location>
        <begin position="392"/>
        <end position="421"/>
    </location>
</feature>
<reference evidence="4" key="2">
    <citation type="submission" date="2025-09" db="UniProtKB">
        <authorList>
            <consortium name="Ensembl"/>
        </authorList>
    </citation>
    <scope>IDENTIFICATION</scope>
</reference>
<evidence type="ECO:0000256" key="1">
    <source>
        <dbReference type="ARBA" id="ARBA00007319"/>
    </source>
</evidence>
<dbReference type="InterPro" id="IPR004545">
    <property type="entry name" value="PA2G4"/>
</dbReference>
<dbReference type="Gene3D" id="3.90.230.10">
    <property type="entry name" value="Creatinase/methionine aminopeptidase superfamily"/>
    <property type="match status" value="1"/>
</dbReference>
<feature type="domain" description="Peptidase M24" evidence="3">
    <location>
        <begin position="22"/>
        <end position="188"/>
    </location>
</feature>
<dbReference type="GeneTree" id="ENSGT00940000164713"/>
<dbReference type="InterPro" id="IPR036388">
    <property type="entry name" value="WH-like_DNA-bd_sf"/>
</dbReference>
<dbReference type="SUPFAM" id="SSF55920">
    <property type="entry name" value="Creatinase/aminopeptidase"/>
    <property type="match status" value="1"/>
</dbReference>
<comment type="similarity">
    <text evidence="1">Belongs to the peptidase M24 family.</text>
</comment>
<evidence type="ECO:0000313" key="5">
    <source>
        <dbReference type="Proteomes" id="UP000265000"/>
    </source>
</evidence>
<proteinExistence type="inferred from homology"/>
<evidence type="ECO:0000259" key="3">
    <source>
        <dbReference type="Pfam" id="PF00557"/>
    </source>
</evidence>
<dbReference type="Gene3D" id="1.10.10.10">
    <property type="entry name" value="Winged helix-like DNA-binding domain superfamily/Winged helix DNA-binding domain"/>
    <property type="match status" value="1"/>
</dbReference>
<organism evidence="4 5">
    <name type="scientific">Fundulus heteroclitus</name>
    <name type="common">Killifish</name>
    <name type="synonym">Mummichog</name>
    <dbReference type="NCBI Taxonomy" id="8078"/>
    <lineage>
        <taxon>Eukaryota</taxon>
        <taxon>Metazoa</taxon>
        <taxon>Chordata</taxon>
        <taxon>Craniata</taxon>
        <taxon>Vertebrata</taxon>
        <taxon>Euteleostomi</taxon>
        <taxon>Actinopterygii</taxon>
        <taxon>Neopterygii</taxon>
        <taxon>Teleostei</taxon>
        <taxon>Neoteleostei</taxon>
        <taxon>Acanthomorphata</taxon>
        <taxon>Ovalentaria</taxon>
        <taxon>Atherinomorphae</taxon>
        <taxon>Cyprinodontiformes</taxon>
        <taxon>Fundulidae</taxon>
        <taxon>Fundulus</taxon>
    </lineage>
</organism>
<keyword evidence="5" id="KW-1185">Reference proteome</keyword>
<dbReference type="AlphaFoldDB" id="A0A3Q2Q558"/>
<dbReference type="Proteomes" id="UP000265000">
    <property type="component" value="Unplaced"/>
</dbReference>
<dbReference type="InterPro" id="IPR018349">
    <property type="entry name" value="Pept_M24A_MAP2_BS"/>
</dbReference>
<dbReference type="InterPro" id="IPR047113">
    <property type="entry name" value="PA2G4/ARX1"/>
</dbReference>
<dbReference type="InterPro" id="IPR000994">
    <property type="entry name" value="Pept_M24"/>
</dbReference>
<dbReference type="Ensembl" id="ENSFHET00000016106.1">
    <property type="protein sequence ID" value="ENSFHEP00000021214.1"/>
    <property type="gene ID" value="ENSFHEG00000023393.1"/>
</dbReference>
<dbReference type="STRING" id="8078.ENSFHEP00000021214"/>
<evidence type="ECO:0000313" key="4">
    <source>
        <dbReference type="Ensembl" id="ENSFHEP00000021214.1"/>
    </source>
</evidence>
<dbReference type="InterPro" id="IPR036005">
    <property type="entry name" value="Creatinase/aminopeptidase-like"/>
</dbReference>
<accession>A0A3Q2Q558</accession>
<name>A0A3Q2Q558_FUNHE</name>
<dbReference type="FunFam" id="1.10.10.10:FF:000029">
    <property type="entry name" value="Proliferation-associated 2G4, a"/>
    <property type="match status" value="1"/>
</dbReference>
<dbReference type="SUPFAM" id="SSF46785">
    <property type="entry name" value="Winged helix' DNA-binding domain"/>
    <property type="match status" value="1"/>
</dbReference>
<dbReference type="CDD" id="cd01089">
    <property type="entry name" value="PA2G4-like"/>
    <property type="match status" value="1"/>
</dbReference>
<dbReference type="PANTHER" id="PTHR10804:SF11">
    <property type="entry name" value="PROLIFERATION-ASSOCIATED PROTEIN 2G4"/>
    <property type="match status" value="1"/>
</dbReference>
<evidence type="ECO:0000256" key="2">
    <source>
        <dbReference type="SAM" id="MobiDB-lite"/>
    </source>
</evidence>
<feature type="region of interest" description="Disordered" evidence="2">
    <location>
        <begin position="389"/>
        <end position="424"/>
    </location>
</feature>
<sequence length="445" mass="49135">MSGDDETQEQTIAEDLVVTKYKMGAEIANQALKKVAEAAAAGVSVLSLCQKGDEFIAAETGKIFKKEKDMKKGIAFPTCVSVNNCVCHFSPLKSDPDVVLKDGDLVKIDLGVHVDGFISNVAHSFVVGATKENPVTGRKADVIKAAHLCAEAALRLVKPGNQNTQVTEAWNKIAKSFKCSPIEGGHAVSSVSSLSKPDHEKAEFEVHEVYAVDVLISTGEGKAKDGGQRTTVYKRDPNKVYGLKMKTSRTFFSEMERRFDTMPFTLRAFEDEGKARLGVVECAKHELLQPFAVLNEKEGEFVAQFKFTVLLMANGPLRITNSLFEPELYSSEHDVEDPELKALLQSSASRKAQKKKKKKVTFRLLGCCCFLNVFSGFLPTPGFISATTGFKDGGERHRTGDGDRSCRVDFNQRRQKPDDPKNRRHHFFLSRLSEGLDGRSCCERL</sequence>
<dbReference type="InterPro" id="IPR036390">
    <property type="entry name" value="WH_DNA-bd_sf"/>
</dbReference>
<reference evidence="4" key="1">
    <citation type="submission" date="2025-08" db="UniProtKB">
        <authorList>
            <consortium name="Ensembl"/>
        </authorList>
    </citation>
    <scope>IDENTIFICATION</scope>
</reference>
<dbReference type="PANTHER" id="PTHR10804">
    <property type="entry name" value="PROTEASE FAMILY M24 METHIONYL AMINOPEPTIDASE, AMINOPEPTIDASE P"/>
    <property type="match status" value="1"/>
</dbReference>
<dbReference type="PROSITE" id="PS01202">
    <property type="entry name" value="MAP_2"/>
    <property type="match status" value="1"/>
</dbReference>